<evidence type="ECO:0000313" key="1">
    <source>
        <dbReference type="EMBL" id="KAH3737465.1"/>
    </source>
</evidence>
<evidence type="ECO:0000313" key="2">
    <source>
        <dbReference type="Proteomes" id="UP000828390"/>
    </source>
</evidence>
<reference evidence="1" key="2">
    <citation type="submission" date="2020-11" db="EMBL/GenBank/DDBJ databases">
        <authorList>
            <person name="McCartney M.A."/>
            <person name="Auch B."/>
            <person name="Kono T."/>
            <person name="Mallez S."/>
            <person name="Becker A."/>
            <person name="Gohl D.M."/>
            <person name="Silverstein K.A.T."/>
            <person name="Koren S."/>
            <person name="Bechman K.B."/>
            <person name="Herman A."/>
            <person name="Abrahante J.E."/>
            <person name="Garbe J."/>
        </authorList>
    </citation>
    <scope>NUCLEOTIDE SEQUENCE</scope>
    <source>
        <strain evidence="1">Duluth1</strain>
        <tissue evidence="1">Whole animal</tissue>
    </source>
</reference>
<keyword evidence="2" id="KW-1185">Reference proteome</keyword>
<comment type="caution">
    <text evidence="1">The sequence shown here is derived from an EMBL/GenBank/DDBJ whole genome shotgun (WGS) entry which is preliminary data.</text>
</comment>
<accession>A0A9D4D3T3</accession>
<gene>
    <name evidence="1" type="ORF">DPMN_044058</name>
</gene>
<organism evidence="1 2">
    <name type="scientific">Dreissena polymorpha</name>
    <name type="common">Zebra mussel</name>
    <name type="synonym">Mytilus polymorpha</name>
    <dbReference type="NCBI Taxonomy" id="45954"/>
    <lineage>
        <taxon>Eukaryota</taxon>
        <taxon>Metazoa</taxon>
        <taxon>Spiralia</taxon>
        <taxon>Lophotrochozoa</taxon>
        <taxon>Mollusca</taxon>
        <taxon>Bivalvia</taxon>
        <taxon>Autobranchia</taxon>
        <taxon>Heteroconchia</taxon>
        <taxon>Euheterodonta</taxon>
        <taxon>Imparidentia</taxon>
        <taxon>Neoheterodontei</taxon>
        <taxon>Myida</taxon>
        <taxon>Dreissenoidea</taxon>
        <taxon>Dreissenidae</taxon>
        <taxon>Dreissena</taxon>
    </lineage>
</organism>
<reference evidence="1" key="1">
    <citation type="journal article" date="2019" name="bioRxiv">
        <title>The Genome of the Zebra Mussel, Dreissena polymorpha: A Resource for Invasive Species Research.</title>
        <authorList>
            <person name="McCartney M.A."/>
            <person name="Auch B."/>
            <person name="Kono T."/>
            <person name="Mallez S."/>
            <person name="Zhang Y."/>
            <person name="Obille A."/>
            <person name="Becker A."/>
            <person name="Abrahante J.E."/>
            <person name="Garbe J."/>
            <person name="Badalamenti J.P."/>
            <person name="Herman A."/>
            <person name="Mangelson H."/>
            <person name="Liachko I."/>
            <person name="Sullivan S."/>
            <person name="Sone E.D."/>
            <person name="Koren S."/>
            <person name="Silverstein K.A.T."/>
            <person name="Beckman K.B."/>
            <person name="Gohl D.M."/>
        </authorList>
    </citation>
    <scope>NUCLEOTIDE SEQUENCE</scope>
    <source>
        <strain evidence="1">Duluth1</strain>
        <tissue evidence="1">Whole animal</tissue>
    </source>
</reference>
<dbReference type="AlphaFoldDB" id="A0A9D4D3T3"/>
<name>A0A9D4D3T3_DREPO</name>
<protein>
    <submittedName>
        <fullName evidence="1">Uncharacterized protein</fullName>
    </submittedName>
</protein>
<proteinExistence type="predicted"/>
<dbReference type="Proteomes" id="UP000828390">
    <property type="component" value="Unassembled WGS sequence"/>
</dbReference>
<sequence>MECLSVEKYSATGPLCCVRICDRFNRCRWYRVPPVSPTYTYLRQRRQLTAHTTLDDLQSKLFLTLYFLPLGSVM</sequence>
<dbReference type="EMBL" id="JAIWYP010000011">
    <property type="protein sequence ID" value="KAH3737465.1"/>
    <property type="molecule type" value="Genomic_DNA"/>
</dbReference>